<dbReference type="AlphaFoldDB" id="A0AAU7XCK8"/>
<organism evidence="1">
    <name type="scientific">Methyloraptor flagellatus</name>
    <dbReference type="NCBI Taxonomy" id="3162530"/>
    <lineage>
        <taxon>Bacteria</taxon>
        <taxon>Pseudomonadati</taxon>
        <taxon>Pseudomonadota</taxon>
        <taxon>Alphaproteobacteria</taxon>
        <taxon>Hyphomicrobiales</taxon>
        <taxon>Ancalomicrobiaceae</taxon>
        <taxon>Methyloraptor</taxon>
    </lineage>
</organism>
<dbReference type="RefSeq" id="WP_407050921.1">
    <property type="nucleotide sequence ID" value="NZ_CP158568.1"/>
</dbReference>
<name>A0AAU7XCK8_9HYPH</name>
<reference evidence="1" key="1">
    <citation type="submission" date="2024-06" db="EMBL/GenBank/DDBJ databases">
        <title>Methylostella associata gen. nov., sp. nov., a novel Ancalomicrobiaceae-affiliated facultatively methylotrophic bacteria that feed on methanotrophs of the genus Methylococcus.</title>
        <authorList>
            <person name="Saltykova V."/>
            <person name="Danilova O.V."/>
            <person name="Oshkin I.Y."/>
            <person name="Belova S.E."/>
            <person name="Pimenov N.V."/>
            <person name="Dedysh S.N."/>
        </authorList>
    </citation>
    <scope>NUCLEOTIDE SEQUENCE</scope>
    <source>
        <strain evidence="1">S20</strain>
    </source>
</reference>
<evidence type="ECO:0000313" key="1">
    <source>
        <dbReference type="EMBL" id="XBY45826.1"/>
    </source>
</evidence>
<dbReference type="PANTHER" id="PTHR10151:SF120">
    <property type="entry name" value="BIS(5'-ADENOSYL)-TRIPHOSPHATASE"/>
    <property type="match status" value="1"/>
</dbReference>
<dbReference type="InterPro" id="IPR017850">
    <property type="entry name" value="Alkaline_phosphatase_core_sf"/>
</dbReference>
<dbReference type="EMBL" id="CP158568">
    <property type="protein sequence ID" value="XBY45826.1"/>
    <property type="molecule type" value="Genomic_DNA"/>
</dbReference>
<dbReference type="Pfam" id="PF01663">
    <property type="entry name" value="Phosphodiest"/>
    <property type="match status" value="1"/>
</dbReference>
<protein>
    <submittedName>
        <fullName evidence="1">Alkaline phosphatase family protein</fullName>
    </submittedName>
</protein>
<dbReference type="KEGG" id="mflg:ABS361_06100"/>
<dbReference type="GO" id="GO:0016787">
    <property type="term" value="F:hydrolase activity"/>
    <property type="evidence" value="ECO:0007669"/>
    <property type="project" value="UniProtKB-ARBA"/>
</dbReference>
<gene>
    <name evidence="1" type="ORF">ABS361_06100</name>
</gene>
<accession>A0AAU7XCK8</accession>
<proteinExistence type="predicted"/>
<dbReference type="PANTHER" id="PTHR10151">
    <property type="entry name" value="ECTONUCLEOTIDE PYROPHOSPHATASE/PHOSPHODIESTERASE"/>
    <property type="match status" value="1"/>
</dbReference>
<sequence>MPHPIVVTVICDGNRPDFVSDATTPTMAALRRAGTWFADHRGIFPSATRASSASIATGSHPVSHGLRGNSIGLPIPGGHAFHDVGLPEFYETYKRQYGRLLTRPALAERVAAVGGAVLASNVSPGAAYFHDAGGHGHLFHRELCYGPGRVPTGEVVRASKDAAGDIVMTDRFIRALDEMRPAAATLWLCEPDTSMHAAPLGGDVHLAALRHADNQVARVAEAVDRLRDAGHDVLFLIGSDHGHEAVTEVIPVERRLHEAGFKRELDGPEIVVAPQGSAAFIHFGGAALDRIDEAAAWLGEQRWVGAVFRGDDLPALGQIPGDDVIAIDLAKTEGANVNGVPGLTAMAVRFSEAEDDVRRDCGMHGGRGERETNPTLIAVGHGFEMGRTVSERSSITDIAPTALAHLGLGWDGLDGRPLQPSLRVA</sequence>
<dbReference type="SUPFAM" id="SSF53649">
    <property type="entry name" value="Alkaline phosphatase-like"/>
    <property type="match status" value="1"/>
</dbReference>
<dbReference type="Gene3D" id="3.40.720.10">
    <property type="entry name" value="Alkaline Phosphatase, subunit A"/>
    <property type="match status" value="1"/>
</dbReference>
<dbReference type="GO" id="GO:0005773">
    <property type="term" value="C:vacuole"/>
    <property type="evidence" value="ECO:0007669"/>
    <property type="project" value="TreeGrafter"/>
</dbReference>
<dbReference type="InterPro" id="IPR002591">
    <property type="entry name" value="Phosphodiest/P_Trfase"/>
</dbReference>